<dbReference type="InterPro" id="IPR014752">
    <property type="entry name" value="Arrestin-like_C"/>
</dbReference>
<keyword evidence="2" id="KW-0833">Ubl conjugation pathway</keyword>
<dbReference type="Pfam" id="PF00339">
    <property type="entry name" value="Arrestin_N"/>
    <property type="match status" value="1"/>
</dbReference>
<dbReference type="OMA" id="PRFSFKA"/>
<dbReference type="Gene3D" id="2.60.40.640">
    <property type="match status" value="1"/>
</dbReference>
<evidence type="ECO:0000256" key="2">
    <source>
        <dbReference type="ARBA" id="ARBA00022786"/>
    </source>
</evidence>
<accession>A0A0U5GQ65</accession>
<dbReference type="GO" id="GO:0030674">
    <property type="term" value="F:protein-macromolecule adaptor activity"/>
    <property type="evidence" value="ECO:0007669"/>
    <property type="project" value="TreeGrafter"/>
</dbReference>
<organism evidence="6 7">
    <name type="scientific">Aspergillus calidoustus</name>
    <dbReference type="NCBI Taxonomy" id="454130"/>
    <lineage>
        <taxon>Eukaryota</taxon>
        <taxon>Fungi</taxon>
        <taxon>Dikarya</taxon>
        <taxon>Ascomycota</taxon>
        <taxon>Pezizomycotina</taxon>
        <taxon>Eurotiomycetes</taxon>
        <taxon>Eurotiomycetidae</taxon>
        <taxon>Eurotiales</taxon>
        <taxon>Aspergillaceae</taxon>
        <taxon>Aspergillus</taxon>
        <taxon>Aspergillus subgen. Nidulantes</taxon>
    </lineage>
</organism>
<name>A0A0U5GQ65_ASPCI</name>
<dbReference type="PANTHER" id="PTHR11188">
    <property type="entry name" value="ARRESTIN DOMAIN CONTAINING PROTEIN"/>
    <property type="match status" value="1"/>
</dbReference>
<evidence type="ECO:0000256" key="4">
    <source>
        <dbReference type="SAM" id="MobiDB-lite"/>
    </source>
</evidence>
<reference evidence="7" key="1">
    <citation type="journal article" date="2016" name="Genome Announc.">
        <title>Draft genome sequences of fungus Aspergillus calidoustus.</title>
        <authorList>
            <person name="Horn F."/>
            <person name="Linde J."/>
            <person name="Mattern D.J."/>
            <person name="Walther G."/>
            <person name="Guthke R."/>
            <person name="Scherlach K."/>
            <person name="Martin K."/>
            <person name="Brakhage A.A."/>
            <person name="Petzke L."/>
            <person name="Valiante V."/>
        </authorList>
    </citation>
    <scope>NUCLEOTIDE SEQUENCE [LARGE SCALE GENOMIC DNA]</scope>
    <source>
        <strain evidence="7">SF006504</strain>
    </source>
</reference>
<proteinExistence type="inferred from homology"/>
<keyword evidence="7" id="KW-1185">Reference proteome</keyword>
<dbReference type="GO" id="GO:0070086">
    <property type="term" value="P:ubiquitin-dependent endocytosis"/>
    <property type="evidence" value="ECO:0007669"/>
    <property type="project" value="TreeGrafter"/>
</dbReference>
<dbReference type="GO" id="GO:0005829">
    <property type="term" value="C:cytosol"/>
    <property type="evidence" value="ECO:0007669"/>
    <property type="project" value="TreeGrafter"/>
</dbReference>
<comment type="similarity">
    <text evidence="1">Belongs to the arrestin family.</text>
</comment>
<gene>
    <name evidence="6" type="ORF">ASPCAL02399</name>
</gene>
<evidence type="ECO:0000256" key="1">
    <source>
        <dbReference type="ARBA" id="ARBA00005298"/>
    </source>
</evidence>
<dbReference type="InterPro" id="IPR050357">
    <property type="entry name" value="Arrestin_domain-protein"/>
</dbReference>
<feature type="region of interest" description="Disordered" evidence="4">
    <location>
        <begin position="423"/>
        <end position="472"/>
    </location>
</feature>
<comment type="subunit">
    <text evidence="3">Interacts with hulA.</text>
</comment>
<dbReference type="GO" id="GO:0005886">
    <property type="term" value="C:plasma membrane"/>
    <property type="evidence" value="ECO:0007669"/>
    <property type="project" value="TreeGrafter"/>
</dbReference>
<evidence type="ECO:0000259" key="5">
    <source>
        <dbReference type="Pfam" id="PF00339"/>
    </source>
</evidence>
<dbReference type="GO" id="GO:0031625">
    <property type="term" value="F:ubiquitin protein ligase binding"/>
    <property type="evidence" value="ECO:0007669"/>
    <property type="project" value="TreeGrafter"/>
</dbReference>
<dbReference type="STRING" id="454130.A0A0U5GQ65"/>
<dbReference type="AlphaFoldDB" id="A0A0U5GQ65"/>
<dbReference type="CDD" id="cd22952">
    <property type="entry name" value="ART10-like"/>
    <property type="match status" value="1"/>
</dbReference>
<dbReference type="InterPro" id="IPR011021">
    <property type="entry name" value="Arrestin-like_N"/>
</dbReference>
<protein>
    <recommendedName>
        <fullName evidence="5">Arrestin-like N-terminal domain-containing protein</fullName>
    </recommendedName>
</protein>
<dbReference type="Proteomes" id="UP000054771">
    <property type="component" value="Unassembled WGS sequence"/>
</dbReference>
<evidence type="ECO:0000256" key="3">
    <source>
        <dbReference type="ARBA" id="ARBA00038766"/>
    </source>
</evidence>
<sequence>MGLTINIPNQKTCYLGTDPVTGTVRFQTSTPIPLSAVKITFAARSKAKIQKVKGTGAPAATYRSKCILFEQERILRQHSTGENLAPGSYEWPFEFIFPNHVQPTASASSRWPEKVPYRNDAGHMCPPSFALSTGDASRKLECWIDYRLEATVLKPAGGIFQSKKGAALYTETAKLNFLPALAKSITPNDQESAVYRHEREQLFTIRSKLLHMENRGRTLKVSEKISSWLSPGQLPRFSFKATFRYPTRLIQAEPLTCSLDVTPFMEDSSVALAPEILLQSLNIYVVSETGARATPSLVGSMSAEIEEKIEVLSRTALGMPVSGTIDLAQVFGLLVLRHEIVSFATFNISRRYRLCASFVFECVGKTNEFSCPDLPIEIIAAASAGAGAAAATPPTSPQEYGNLDIERGDVKGRAHVQARGFAELPTRTYSSESSAEDLSPNDYSGDCDSDAAPPAYTPASSLPSPVDEKRSH</sequence>
<dbReference type="PANTHER" id="PTHR11188:SF17">
    <property type="entry name" value="FI21816P1"/>
    <property type="match status" value="1"/>
</dbReference>
<evidence type="ECO:0000313" key="6">
    <source>
        <dbReference type="EMBL" id="CEN59958.1"/>
    </source>
</evidence>
<dbReference type="OrthoDB" id="2333384at2759"/>
<feature type="domain" description="Arrestin-like N-terminal" evidence="5">
    <location>
        <begin position="4"/>
        <end position="105"/>
    </location>
</feature>
<dbReference type="EMBL" id="CDMC01000002">
    <property type="protein sequence ID" value="CEN59958.1"/>
    <property type="molecule type" value="Genomic_DNA"/>
</dbReference>
<evidence type="ECO:0000313" key="7">
    <source>
        <dbReference type="Proteomes" id="UP000054771"/>
    </source>
</evidence>